<feature type="region of interest" description="Disordered" evidence="1">
    <location>
        <begin position="768"/>
        <end position="789"/>
    </location>
</feature>
<dbReference type="SUPFAM" id="SSF50729">
    <property type="entry name" value="PH domain-like"/>
    <property type="match status" value="1"/>
</dbReference>
<dbReference type="PROSITE" id="PS50003">
    <property type="entry name" value="PH_DOMAIN"/>
    <property type="match status" value="1"/>
</dbReference>
<sequence length="979" mass="108242">MKRFFSGSKSPKLAAPPKNLFSRKGSTSSTGSKDTFSRSSSFGQRLLNGDSSPNLPQFAQEQRDASDSVLNNDLSPELVPIVTLLSAQAHRRYHKGVILVLHDLKNDGTPATGKWTECYAVLLGTQLALWEAKEIAGLQEGDNSTRVISSSLKKAASTPKYINLADCALRPLDSDDSVLSNDGRNVDLSNVLVVSTTLKNRYFLQFSDKNSYDEWTAAFRLSLYENVSLQEAYTGAFLSSRGSKLSDIKVIMDERNKFSYSEWVSVRFGAGMPWKRCFAVVSQSTGKKKNGSPFGKISFYDNDKKVNKKSVMVTITEARRAYAVYPSAPVLIDNSTILKLEGSIIFSDKDGNSEDCNVFIMAEKHQGVGSYDTIIRFLIPVMNAFALYGRPKQLIADRDDPNSLMFALPILPAIYYLEVKDILDMIRANETSPWNQDDWNSNIDELLKTKKLEEGYTGCGQKGRLPSTFSSPTLGPDDLFRGPNSPVFSNPPSLRSDKLLNASPQSRILDRISDSAEFLPTSHELPKIIDANEDAESSVASSSKESVVLNPFETAEDLNGVAIPEGYEQQHTPGNESASRRSMPNNKQPELPIVSPHIESNDEYPNNTSAIQAGELSELYDKYAIAPFGATHESSTGDNLEPKPMFLATEQETSRYSNGYESPYENYVGTTNDSKRFEISNIRDSRSTADYDDDVKAAASFKSAMATNESNSSTGLLDVDHAFDELADKINEVNIVQKLDSVNTDTTAKYDEFGDDDELAPVLKLQLTQTTGNGTQNRHVEKDEEADVFDPDFVDQSQMLGAETAFKNEEDNVSATNQAYNLEKKSSIPRSPSQTNLALDANTSNRTNQQTVNSPQRIQQPLQQPRYASPSHIQSPYHQYSQNNQSPIYGQFPNSSKGLPSESLQHPKYQNAVYPNQIQYQQNQYVEQPGINKPRQIGSPYGSANSRSGSSLSLNNRPNGGGFSQFMPNNTNGKNPYAN</sequence>
<feature type="compositionally biased region" description="Low complexity" evidence="1">
    <location>
        <begin position="855"/>
        <end position="866"/>
    </location>
</feature>
<feature type="region of interest" description="Disordered" evidence="1">
    <location>
        <begin position="822"/>
        <end position="904"/>
    </location>
</feature>
<dbReference type="KEGG" id="kng:KNAG_0C00690"/>
<evidence type="ECO:0000313" key="4">
    <source>
        <dbReference type="Proteomes" id="UP000006310"/>
    </source>
</evidence>
<feature type="region of interest" description="Disordered" evidence="1">
    <location>
        <begin position="566"/>
        <end position="589"/>
    </location>
</feature>
<dbReference type="InterPro" id="IPR058155">
    <property type="entry name" value="Skg3/CAF120-like_PH"/>
</dbReference>
<dbReference type="Pfam" id="PF25381">
    <property type="entry name" value="PH_26"/>
    <property type="match status" value="1"/>
</dbReference>
<feature type="compositionally biased region" description="Polar residues" evidence="1">
    <location>
        <begin position="966"/>
        <end position="979"/>
    </location>
</feature>
<dbReference type="GeneID" id="34524862"/>
<feature type="region of interest" description="Disordered" evidence="1">
    <location>
        <begin position="1"/>
        <end position="43"/>
    </location>
</feature>
<keyword evidence="4" id="KW-1185">Reference proteome</keyword>
<evidence type="ECO:0000313" key="3">
    <source>
        <dbReference type="EMBL" id="CCK69182.1"/>
    </source>
</evidence>
<dbReference type="Proteomes" id="UP000006310">
    <property type="component" value="Chromosome 3"/>
</dbReference>
<dbReference type="eggNOG" id="ENOG502QPV9">
    <property type="taxonomic scope" value="Eukaryota"/>
</dbReference>
<dbReference type="HOGENOM" id="CLU_006977_1_0_1"/>
<evidence type="ECO:0000259" key="2">
    <source>
        <dbReference type="PROSITE" id="PS50003"/>
    </source>
</evidence>
<dbReference type="RefSeq" id="XP_022463428.1">
    <property type="nucleotide sequence ID" value="XM_022606765.1"/>
</dbReference>
<feature type="compositionally biased region" description="Polar residues" evidence="1">
    <location>
        <begin position="828"/>
        <end position="854"/>
    </location>
</feature>
<dbReference type="Gene3D" id="2.30.29.30">
    <property type="entry name" value="Pleckstrin-homology domain (PH domain)/Phosphotyrosine-binding domain (PTB)"/>
    <property type="match status" value="1"/>
</dbReference>
<dbReference type="InterPro" id="IPR001849">
    <property type="entry name" value="PH_domain"/>
</dbReference>
<organism evidence="3 4">
    <name type="scientific">Huiozyma naganishii (strain ATCC MYA-139 / BCRC 22969 / CBS 8797 / KCTC 17520 / NBRC 10181 / NCYC 3082 / Yp74L-3)</name>
    <name type="common">Yeast</name>
    <name type="synonym">Kazachstania naganishii</name>
    <dbReference type="NCBI Taxonomy" id="1071383"/>
    <lineage>
        <taxon>Eukaryota</taxon>
        <taxon>Fungi</taxon>
        <taxon>Dikarya</taxon>
        <taxon>Ascomycota</taxon>
        <taxon>Saccharomycotina</taxon>
        <taxon>Saccharomycetes</taxon>
        <taxon>Saccharomycetales</taxon>
        <taxon>Saccharomycetaceae</taxon>
        <taxon>Huiozyma</taxon>
    </lineage>
</organism>
<feature type="compositionally biased region" description="Low complexity" evidence="1">
    <location>
        <begin position="939"/>
        <end position="958"/>
    </location>
</feature>
<dbReference type="EMBL" id="HE978316">
    <property type="protein sequence ID" value="CCK69182.1"/>
    <property type="molecule type" value="Genomic_DNA"/>
</dbReference>
<feature type="compositionally biased region" description="Polar residues" evidence="1">
    <location>
        <begin position="871"/>
        <end position="904"/>
    </location>
</feature>
<protein>
    <recommendedName>
        <fullName evidence="2">PH domain-containing protein</fullName>
    </recommendedName>
</protein>
<dbReference type="Pfam" id="PF00169">
    <property type="entry name" value="PH"/>
    <property type="match status" value="1"/>
</dbReference>
<gene>
    <name evidence="3" type="primary">KNAG0C00690</name>
    <name evidence="3" type="ordered locus">KNAG_0C00690</name>
</gene>
<dbReference type="AlphaFoldDB" id="J7RW31"/>
<feature type="region of interest" description="Disordered" evidence="1">
    <location>
        <begin position="458"/>
        <end position="498"/>
    </location>
</feature>
<accession>J7RW31</accession>
<reference evidence="4" key="2">
    <citation type="submission" date="2012-08" db="EMBL/GenBank/DDBJ databases">
        <title>Genome sequence of Kazachstania naganishii.</title>
        <authorList>
            <person name="Gordon J.L."/>
            <person name="Armisen D."/>
            <person name="Proux-Wera E."/>
            <person name="OhEigeartaigh S.S."/>
            <person name="Byrne K.P."/>
            <person name="Wolfe K.H."/>
        </authorList>
    </citation>
    <scope>NUCLEOTIDE SEQUENCE [LARGE SCALE GENOMIC DNA]</scope>
    <source>
        <strain evidence="4">ATCC MYA-139 / BCRC 22969 / CBS 8797 / CCRC 22969 / KCTC 17520 / NBRC 10181 / NCYC 3082</strain>
    </source>
</reference>
<dbReference type="InterPro" id="IPR011993">
    <property type="entry name" value="PH-like_dom_sf"/>
</dbReference>
<name>J7RW31_HUIN7</name>
<dbReference type="SMART" id="SM00233">
    <property type="entry name" value="PH"/>
    <property type="match status" value="1"/>
</dbReference>
<dbReference type="STRING" id="1071383.J7RW31"/>
<dbReference type="OrthoDB" id="5563754at2759"/>
<feature type="compositionally biased region" description="Low complexity" evidence="1">
    <location>
        <begin position="22"/>
        <end position="34"/>
    </location>
</feature>
<feature type="region of interest" description="Disordered" evidence="1">
    <location>
        <begin position="928"/>
        <end position="979"/>
    </location>
</feature>
<proteinExistence type="predicted"/>
<feature type="domain" description="PH" evidence="2">
    <location>
        <begin position="91"/>
        <end position="224"/>
    </location>
</feature>
<feature type="compositionally biased region" description="Low complexity" evidence="1">
    <location>
        <begin position="768"/>
        <end position="777"/>
    </location>
</feature>
<feature type="compositionally biased region" description="Polar residues" evidence="1">
    <location>
        <begin position="569"/>
        <end position="588"/>
    </location>
</feature>
<reference evidence="3 4" key="1">
    <citation type="journal article" date="2011" name="Proc. Natl. Acad. Sci. U.S.A.">
        <title>Evolutionary erosion of yeast sex chromosomes by mating-type switching accidents.</title>
        <authorList>
            <person name="Gordon J.L."/>
            <person name="Armisen D."/>
            <person name="Proux-Wera E."/>
            <person name="Oheigeartaigh S.S."/>
            <person name="Byrne K.P."/>
            <person name="Wolfe K.H."/>
        </authorList>
    </citation>
    <scope>NUCLEOTIDE SEQUENCE [LARGE SCALE GENOMIC DNA]</scope>
    <source>
        <strain evidence="4">ATCC MYA-139 / BCRC 22969 / CBS 8797 / CCRC 22969 / KCTC 17520 / NBRC 10181 / NCYC 3082</strain>
    </source>
</reference>
<evidence type="ECO:0000256" key="1">
    <source>
        <dbReference type="SAM" id="MobiDB-lite"/>
    </source>
</evidence>